<evidence type="ECO:0000313" key="2">
    <source>
        <dbReference type="EMBL" id="MBS1259566.1"/>
    </source>
</evidence>
<evidence type="ECO:0000259" key="1">
    <source>
        <dbReference type="Pfam" id="PF13391"/>
    </source>
</evidence>
<reference evidence="2" key="1">
    <citation type="journal article" date="2021" name="ISME J.">
        <title>Fine-scale metabolic discontinuity in a stratified prokaryote microbiome of a Red Sea deep halocline.</title>
        <authorList>
            <person name="Michoud G."/>
            <person name="Ngugi D.K."/>
            <person name="Barozzi A."/>
            <person name="Merlino G."/>
            <person name="Calleja M.L."/>
            <person name="Delgado-Huertas A."/>
            <person name="Moran X.A.G."/>
            <person name="Daffonchio D."/>
        </authorList>
    </citation>
    <scope>NUCLEOTIDE SEQUENCE</scope>
    <source>
        <strain evidence="2">SuakinDeep_MAG55_1</strain>
    </source>
</reference>
<organism evidence="2 3">
    <name type="scientific">Candidatus Scalindua arabica</name>
    <dbReference type="NCBI Taxonomy" id="1127984"/>
    <lineage>
        <taxon>Bacteria</taxon>
        <taxon>Pseudomonadati</taxon>
        <taxon>Planctomycetota</taxon>
        <taxon>Candidatus Brocadiia</taxon>
        <taxon>Candidatus Brocadiales</taxon>
        <taxon>Candidatus Scalinduaceae</taxon>
        <taxon>Candidatus Scalindua</taxon>
    </lineage>
</organism>
<sequence length="245" mass="28514">MRRNWTRTELILAINLYCKTQFGRIHNRNPEIIKLSKLIDRTPSSVSYKLANFASIDPSLPRKGASNVSKLDIEVWNEFFNDWEKLAFESEKLVSKYDKKSLATDIEILPLEGYDRESVVKRRVNQAFFRKTVLASYNFSCCITGLSITELLVASHIIPWSKDEKNRLNPRNGLCLNALHDKAFDKGIISITEKFRIIVSSRLKKNTKFPEKELINKYDGQLISLPNRFLPDSEFLSYHRKHIFN</sequence>
<comment type="caution">
    <text evidence="2">The sequence shown here is derived from an EMBL/GenBank/DDBJ whole genome shotgun (WGS) entry which is preliminary data.</text>
</comment>
<accession>A0A941W645</accession>
<dbReference type="InterPro" id="IPR003615">
    <property type="entry name" value="HNH_nuc"/>
</dbReference>
<protein>
    <recommendedName>
        <fullName evidence="1">HNH nuclease domain-containing protein</fullName>
    </recommendedName>
</protein>
<dbReference type="EMBL" id="JAANXD010000100">
    <property type="protein sequence ID" value="MBS1259566.1"/>
    <property type="molecule type" value="Genomic_DNA"/>
</dbReference>
<dbReference type="Pfam" id="PF13391">
    <property type="entry name" value="HNH_2"/>
    <property type="match status" value="1"/>
</dbReference>
<proteinExistence type="predicted"/>
<gene>
    <name evidence="2" type="ORF">MAG551_02639</name>
</gene>
<dbReference type="Proteomes" id="UP000722750">
    <property type="component" value="Unassembled WGS sequence"/>
</dbReference>
<feature type="domain" description="HNH nuclease" evidence="1">
    <location>
        <begin position="141"/>
        <end position="191"/>
    </location>
</feature>
<dbReference type="AlphaFoldDB" id="A0A941W645"/>
<name>A0A941W645_9BACT</name>
<evidence type="ECO:0000313" key="3">
    <source>
        <dbReference type="Proteomes" id="UP000722750"/>
    </source>
</evidence>